<keyword evidence="6" id="KW-0406">Ion transport</keyword>
<dbReference type="InterPro" id="IPR006036">
    <property type="entry name" value="K_uptake_TrkA"/>
</dbReference>
<evidence type="ECO:0000313" key="9">
    <source>
        <dbReference type="EMBL" id="SHM40179.1"/>
    </source>
</evidence>
<evidence type="ECO:0000259" key="8">
    <source>
        <dbReference type="PROSITE" id="PS51202"/>
    </source>
</evidence>
<accession>A0A1M7IHN4</accession>
<dbReference type="NCBIfam" id="NF007039">
    <property type="entry name" value="PRK09496.3-2"/>
    <property type="match status" value="1"/>
</dbReference>
<dbReference type="Pfam" id="PF02254">
    <property type="entry name" value="TrkA_N"/>
    <property type="match status" value="2"/>
</dbReference>
<dbReference type="PANTHER" id="PTHR43833:SF5">
    <property type="entry name" value="TRK SYSTEM POTASSIUM UPTAKE PROTEIN TRKA"/>
    <property type="match status" value="1"/>
</dbReference>
<dbReference type="InterPro" id="IPR036291">
    <property type="entry name" value="NAD(P)-bd_dom_sf"/>
</dbReference>
<feature type="domain" description="RCK C-terminal" evidence="8">
    <location>
        <begin position="368"/>
        <end position="452"/>
    </location>
</feature>
<organism evidence="9 10">
    <name type="scientific">Anaerosporobacter mobilis DSM 15930</name>
    <dbReference type="NCBI Taxonomy" id="1120996"/>
    <lineage>
        <taxon>Bacteria</taxon>
        <taxon>Bacillati</taxon>
        <taxon>Bacillota</taxon>
        <taxon>Clostridia</taxon>
        <taxon>Lachnospirales</taxon>
        <taxon>Lachnospiraceae</taxon>
        <taxon>Anaerosporobacter</taxon>
    </lineage>
</organism>
<evidence type="ECO:0000259" key="7">
    <source>
        <dbReference type="PROSITE" id="PS51201"/>
    </source>
</evidence>
<dbReference type="RefSeq" id="WP_073286479.1">
    <property type="nucleotide sequence ID" value="NZ_FRCP01000009.1"/>
</dbReference>
<evidence type="ECO:0000256" key="2">
    <source>
        <dbReference type="ARBA" id="ARBA00022448"/>
    </source>
</evidence>
<dbReference type="InterPro" id="IPR050721">
    <property type="entry name" value="Trk_Ktr_HKT_K-transport"/>
</dbReference>
<keyword evidence="2" id="KW-0813">Transport</keyword>
<dbReference type="OrthoDB" id="9775180at2"/>
<dbReference type="InterPro" id="IPR006037">
    <property type="entry name" value="RCK_C"/>
</dbReference>
<feature type="domain" description="RCK C-terminal" evidence="8">
    <location>
        <begin position="140"/>
        <end position="224"/>
    </location>
</feature>
<dbReference type="SUPFAM" id="SSF51735">
    <property type="entry name" value="NAD(P)-binding Rossmann-fold domains"/>
    <property type="match status" value="2"/>
</dbReference>
<evidence type="ECO:0000256" key="1">
    <source>
        <dbReference type="ARBA" id="ARBA00017378"/>
    </source>
</evidence>
<dbReference type="InterPro" id="IPR003148">
    <property type="entry name" value="RCK_N"/>
</dbReference>
<evidence type="ECO:0000256" key="5">
    <source>
        <dbReference type="ARBA" id="ARBA00023027"/>
    </source>
</evidence>
<protein>
    <recommendedName>
        <fullName evidence="1">Trk system potassium uptake protein TrkA</fullName>
    </recommendedName>
</protein>
<dbReference type="PRINTS" id="PR00335">
    <property type="entry name" value="KUPTAKETRKA"/>
</dbReference>
<evidence type="ECO:0000256" key="4">
    <source>
        <dbReference type="ARBA" id="ARBA00022958"/>
    </source>
</evidence>
<dbReference type="SUPFAM" id="SSF116726">
    <property type="entry name" value="TrkA C-terminal domain-like"/>
    <property type="match status" value="2"/>
</dbReference>
<keyword evidence="10" id="KW-1185">Reference proteome</keyword>
<dbReference type="GO" id="GO:0015079">
    <property type="term" value="F:potassium ion transmembrane transporter activity"/>
    <property type="evidence" value="ECO:0007669"/>
    <property type="project" value="InterPro"/>
</dbReference>
<feature type="domain" description="RCK N-terminal" evidence="7">
    <location>
        <begin position="228"/>
        <end position="356"/>
    </location>
</feature>
<reference evidence="9 10" key="1">
    <citation type="submission" date="2016-11" db="EMBL/GenBank/DDBJ databases">
        <authorList>
            <person name="Jaros S."/>
            <person name="Januszkiewicz K."/>
            <person name="Wedrychowicz H."/>
        </authorList>
    </citation>
    <scope>NUCLEOTIDE SEQUENCE [LARGE SCALE GENOMIC DNA]</scope>
    <source>
        <strain evidence="9 10">DSM 15930</strain>
    </source>
</reference>
<dbReference type="PROSITE" id="PS51202">
    <property type="entry name" value="RCK_C"/>
    <property type="match status" value="2"/>
</dbReference>
<sequence length="452" mass="49750">MQIIIVGCGKVGSTLAEQLSQEGHDISVIDINEKIVEEVSYKYDSLGVVGNGASHLTQVEAGIEKAHLLIAVTGSDELNLLCCLIARKVGDCKTIARVRNPIYSKEINFIKEELGLSMVINPENAAASEITRVLRFPSAISIDRFNKGRVELLNFKVQDGSILHNISVKEIASKLHCDVLVCTVERAEEVIIPNGEFIIKEKDVVSIIASHKKAVEFFVKIGVISNPVKNAMLIGGGALSYYLANQLIGYGIDVKIIEQDLNRCEVLTELLPRAMIINGDGTNQSLLKEEGIEETESFASLTGLDEENVLLSLYAHSKTKGKIITKVNRIAFDDVINNLELGSVIYPKYITAEYIVQYVRAMNNSIGSNVETLYKIKKDKAEALEFYVNEDSKLIGIPIEKLNLKDNLLICCINRSGKIITPRGQDCIVKGDRVIVVTTNLGYQDLADILRG</sequence>
<evidence type="ECO:0000313" key="10">
    <source>
        <dbReference type="Proteomes" id="UP000184038"/>
    </source>
</evidence>
<dbReference type="STRING" id="1120996.SAMN02746066_01866"/>
<dbReference type="InterPro" id="IPR036721">
    <property type="entry name" value="RCK_C_sf"/>
</dbReference>
<dbReference type="AlphaFoldDB" id="A0A1M7IHN4"/>
<name>A0A1M7IHN4_9FIRM</name>
<keyword evidence="5" id="KW-0520">NAD</keyword>
<gene>
    <name evidence="9" type="ORF">SAMN02746066_01866</name>
</gene>
<dbReference type="GO" id="GO:0005886">
    <property type="term" value="C:plasma membrane"/>
    <property type="evidence" value="ECO:0007669"/>
    <property type="project" value="InterPro"/>
</dbReference>
<dbReference type="NCBIfam" id="NF007033">
    <property type="entry name" value="PRK09496.1-5"/>
    <property type="match status" value="1"/>
</dbReference>
<feature type="domain" description="RCK N-terminal" evidence="7">
    <location>
        <begin position="1"/>
        <end position="120"/>
    </location>
</feature>
<dbReference type="Gene3D" id="3.40.50.720">
    <property type="entry name" value="NAD(P)-binding Rossmann-like Domain"/>
    <property type="match status" value="2"/>
</dbReference>
<dbReference type="Pfam" id="PF02080">
    <property type="entry name" value="TrkA_C"/>
    <property type="match status" value="2"/>
</dbReference>
<dbReference type="PROSITE" id="PS51201">
    <property type="entry name" value="RCK_N"/>
    <property type="match status" value="2"/>
</dbReference>
<dbReference type="EMBL" id="FRCP01000009">
    <property type="protein sequence ID" value="SHM40179.1"/>
    <property type="molecule type" value="Genomic_DNA"/>
</dbReference>
<dbReference type="Gene3D" id="3.30.70.1450">
    <property type="entry name" value="Regulator of K+ conductance, C-terminal domain"/>
    <property type="match status" value="2"/>
</dbReference>
<keyword evidence="4" id="KW-0630">Potassium</keyword>
<proteinExistence type="predicted"/>
<dbReference type="PANTHER" id="PTHR43833">
    <property type="entry name" value="POTASSIUM CHANNEL PROTEIN 2-RELATED-RELATED"/>
    <property type="match status" value="1"/>
</dbReference>
<evidence type="ECO:0000256" key="6">
    <source>
        <dbReference type="ARBA" id="ARBA00023065"/>
    </source>
</evidence>
<evidence type="ECO:0000256" key="3">
    <source>
        <dbReference type="ARBA" id="ARBA00022538"/>
    </source>
</evidence>
<dbReference type="Proteomes" id="UP000184038">
    <property type="component" value="Unassembled WGS sequence"/>
</dbReference>
<keyword evidence="3" id="KW-0633">Potassium transport</keyword>